<dbReference type="AlphaFoldDB" id="A0A917VU05"/>
<dbReference type="Pfam" id="PF21313">
    <property type="entry name" value="EthR_C"/>
    <property type="match status" value="2"/>
</dbReference>
<dbReference type="Gene3D" id="1.10.357.10">
    <property type="entry name" value="Tetracycline Repressor, domain 2"/>
    <property type="match status" value="2"/>
</dbReference>
<feature type="DNA-binding region" description="H-T-H motif" evidence="2">
    <location>
        <begin position="267"/>
        <end position="286"/>
    </location>
</feature>
<feature type="domain" description="HTH tetR-type" evidence="3">
    <location>
        <begin position="18"/>
        <end position="78"/>
    </location>
</feature>
<dbReference type="InterPro" id="IPR001647">
    <property type="entry name" value="HTH_TetR"/>
</dbReference>
<protein>
    <recommendedName>
        <fullName evidence="3">HTH tetR-type domain-containing protein</fullName>
    </recommendedName>
</protein>
<reference evidence="4" key="2">
    <citation type="submission" date="2020-09" db="EMBL/GenBank/DDBJ databases">
        <authorList>
            <person name="Sun Q."/>
            <person name="Zhou Y."/>
        </authorList>
    </citation>
    <scope>NUCLEOTIDE SEQUENCE</scope>
    <source>
        <strain evidence="4">CGMCC 4.3508</strain>
    </source>
</reference>
<keyword evidence="1 2" id="KW-0238">DNA-binding</keyword>
<dbReference type="InterPro" id="IPR049397">
    <property type="entry name" value="EthR_C"/>
</dbReference>
<name>A0A917VU05_9NOCA</name>
<dbReference type="SUPFAM" id="SSF48498">
    <property type="entry name" value="Tetracyclin repressor-like, C-terminal domain"/>
    <property type="match status" value="2"/>
</dbReference>
<evidence type="ECO:0000313" key="5">
    <source>
        <dbReference type="Proteomes" id="UP000638263"/>
    </source>
</evidence>
<proteinExistence type="predicted"/>
<comment type="caution">
    <text evidence="4">The sequence shown here is derived from an EMBL/GenBank/DDBJ whole genome shotgun (WGS) entry which is preliminary data.</text>
</comment>
<dbReference type="PANTHER" id="PTHR30055">
    <property type="entry name" value="HTH-TYPE TRANSCRIPTIONAL REGULATOR RUTR"/>
    <property type="match status" value="1"/>
</dbReference>
<dbReference type="PROSITE" id="PS50977">
    <property type="entry name" value="HTH_TETR_2"/>
    <property type="match status" value="2"/>
</dbReference>
<dbReference type="GO" id="GO:0000976">
    <property type="term" value="F:transcription cis-regulatory region binding"/>
    <property type="evidence" value="ECO:0007669"/>
    <property type="project" value="TreeGrafter"/>
</dbReference>
<dbReference type="GO" id="GO:0003700">
    <property type="term" value="F:DNA-binding transcription factor activity"/>
    <property type="evidence" value="ECO:0007669"/>
    <property type="project" value="TreeGrafter"/>
</dbReference>
<dbReference type="Gene3D" id="1.10.10.60">
    <property type="entry name" value="Homeodomain-like"/>
    <property type="match status" value="2"/>
</dbReference>
<dbReference type="InterPro" id="IPR050109">
    <property type="entry name" value="HTH-type_TetR-like_transc_reg"/>
</dbReference>
<evidence type="ECO:0000313" key="4">
    <source>
        <dbReference type="EMBL" id="GGL14459.1"/>
    </source>
</evidence>
<evidence type="ECO:0000256" key="1">
    <source>
        <dbReference type="ARBA" id="ARBA00023125"/>
    </source>
</evidence>
<accession>A0A917VU05</accession>
<sequence length="433" mass="47068">MDMESLARQRPRAHDGGAAAELAVFTATEELLQETSLHDLTVAQIIKRAGLSRANFYHYFASKFDVVVAMVSRLLTDTYTAEGPWNSELGRSRQRALDDNLERTIGMWSTHGPLICAVVENMHGHPALGAAWNVMLQRFVSAIAEQIEHERAADRAPAGAPAELVATVLVCGYERSFYIGQRGLEPRIPDPGATVAAITELTLAGIFGAKRRTKRARKRKSGADGPIAVAAVREPPAPATGGDAETKATILRATSELLGEMTLDQLSVANILDRSKLSRATFYFYFGNKDDAFIELFQSVADRIVQGFVDLADADRADADAIRGIIHTWLELDAADLGVLRNAIHEWPRRPELRQRYLDTVATMTTTLERIIENDRAAGLAVDGPPAAEFAAVLLWTIERSIAGSLAGEAHLRDIDAVAAFLGDLLVSAVYGV</sequence>
<dbReference type="InterPro" id="IPR009057">
    <property type="entry name" value="Homeodomain-like_sf"/>
</dbReference>
<dbReference type="InterPro" id="IPR036271">
    <property type="entry name" value="Tet_transcr_reg_TetR-rel_C_sf"/>
</dbReference>
<keyword evidence="5" id="KW-1185">Reference proteome</keyword>
<feature type="domain" description="HTH tetR-type" evidence="3">
    <location>
        <begin position="244"/>
        <end position="304"/>
    </location>
</feature>
<reference evidence="4" key="1">
    <citation type="journal article" date="2014" name="Int. J. Syst. Evol. Microbiol.">
        <title>Complete genome sequence of Corynebacterium casei LMG S-19264T (=DSM 44701T), isolated from a smear-ripened cheese.</title>
        <authorList>
            <consortium name="US DOE Joint Genome Institute (JGI-PGF)"/>
            <person name="Walter F."/>
            <person name="Albersmeier A."/>
            <person name="Kalinowski J."/>
            <person name="Ruckert C."/>
        </authorList>
    </citation>
    <scope>NUCLEOTIDE SEQUENCE</scope>
    <source>
        <strain evidence="4">CGMCC 4.3508</strain>
    </source>
</reference>
<organism evidence="4 5">
    <name type="scientific">Nocardia jinanensis</name>
    <dbReference type="NCBI Taxonomy" id="382504"/>
    <lineage>
        <taxon>Bacteria</taxon>
        <taxon>Bacillati</taxon>
        <taxon>Actinomycetota</taxon>
        <taxon>Actinomycetes</taxon>
        <taxon>Mycobacteriales</taxon>
        <taxon>Nocardiaceae</taxon>
        <taxon>Nocardia</taxon>
    </lineage>
</organism>
<dbReference type="SUPFAM" id="SSF46689">
    <property type="entry name" value="Homeodomain-like"/>
    <property type="match status" value="2"/>
</dbReference>
<dbReference type="PROSITE" id="PS01081">
    <property type="entry name" value="HTH_TETR_1"/>
    <property type="match status" value="1"/>
</dbReference>
<evidence type="ECO:0000256" key="2">
    <source>
        <dbReference type="PROSITE-ProRule" id="PRU00335"/>
    </source>
</evidence>
<gene>
    <name evidence="4" type="ORF">GCM10011588_31230</name>
</gene>
<feature type="DNA-binding region" description="H-T-H motif" evidence="2">
    <location>
        <begin position="41"/>
        <end position="60"/>
    </location>
</feature>
<dbReference type="PANTHER" id="PTHR30055:SF184">
    <property type="entry name" value="HTH-TYPE TRANSCRIPTIONAL REGULATOR ETHR"/>
    <property type="match status" value="1"/>
</dbReference>
<dbReference type="EMBL" id="BMMH01000005">
    <property type="protein sequence ID" value="GGL14459.1"/>
    <property type="molecule type" value="Genomic_DNA"/>
</dbReference>
<evidence type="ECO:0000259" key="3">
    <source>
        <dbReference type="PROSITE" id="PS50977"/>
    </source>
</evidence>
<dbReference type="Pfam" id="PF00440">
    <property type="entry name" value="TetR_N"/>
    <property type="match status" value="2"/>
</dbReference>
<dbReference type="Proteomes" id="UP000638263">
    <property type="component" value="Unassembled WGS sequence"/>
</dbReference>
<dbReference type="InterPro" id="IPR023772">
    <property type="entry name" value="DNA-bd_HTH_TetR-type_CS"/>
</dbReference>